<evidence type="ECO:0000256" key="1">
    <source>
        <dbReference type="ARBA" id="ARBA00004383"/>
    </source>
</evidence>
<accession>A0ABV3RAS3</accession>
<evidence type="ECO:0000256" key="4">
    <source>
        <dbReference type="ARBA" id="ARBA00022475"/>
    </source>
</evidence>
<dbReference type="PROSITE" id="PS52015">
    <property type="entry name" value="TONB_CTD"/>
    <property type="match status" value="1"/>
</dbReference>
<dbReference type="Proteomes" id="UP001556118">
    <property type="component" value="Unassembled WGS sequence"/>
</dbReference>
<feature type="domain" description="TonB C-terminal" evidence="12">
    <location>
        <begin position="199"/>
        <end position="289"/>
    </location>
</feature>
<dbReference type="InterPro" id="IPR037682">
    <property type="entry name" value="TonB_C"/>
</dbReference>
<dbReference type="PANTHER" id="PTHR33446">
    <property type="entry name" value="PROTEIN TONB-RELATED"/>
    <property type="match status" value="1"/>
</dbReference>
<evidence type="ECO:0000256" key="11">
    <source>
        <dbReference type="SAM" id="Phobius"/>
    </source>
</evidence>
<comment type="subcellular location">
    <subcellularLocation>
        <location evidence="1">Cell inner membrane</location>
        <topology evidence="1">Single-pass membrane protein</topology>
        <orientation evidence="1">Periplasmic side</orientation>
    </subcellularLocation>
</comment>
<evidence type="ECO:0000256" key="2">
    <source>
        <dbReference type="ARBA" id="ARBA00006555"/>
    </source>
</evidence>
<organism evidence="13 14">
    <name type="scientific">Novosphingobium rhizovicinum</name>
    <dbReference type="NCBI Taxonomy" id="3228928"/>
    <lineage>
        <taxon>Bacteria</taxon>
        <taxon>Pseudomonadati</taxon>
        <taxon>Pseudomonadota</taxon>
        <taxon>Alphaproteobacteria</taxon>
        <taxon>Sphingomonadales</taxon>
        <taxon>Sphingomonadaceae</taxon>
        <taxon>Novosphingobium</taxon>
    </lineage>
</organism>
<evidence type="ECO:0000256" key="8">
    <source>
        <dbReference type="ARBA" id="ARBA00022989"/>
    </source>
</evidence>
<dbReference type="SUPFAM" id="SSF74653">
    <property type="entry name" value="TolA/TonB C-terminal domain"/>
    <property type="match status" value="1"/>
</dbReference>
<comment type="caution">
    <text evidence="13">The sequence shown here is derived from an EMBL/GenBank/DDBJ whole genome shotgun (WGS) entry which is preliminary data.</text>
</comment>
<evidence type="ECO:0000256" key="5">
    <source>
        <dbReference type="ARBA" id="ARBA00022519"/>
    </source>
</evidence>
<name>A0ABV3RAS3_9SPHN</name>
<dbReference type="Pfam" id="PF03544">
    <property type="entry name" value="TonB_C"/>
    <property type="match status" value="1"/>
</dbReference>
<keyword evidence="9 11" id="KW-0472">Membrane</keyword>
<feature type="transmembrane region" description="Helical" evidence="11">
    <location>
        <begin position="71"/>
        <end position="95"/>
    </location>
</feature>
<evidence type="ECO:0000256" key="7">
    <source>
        <dbReference type="ARBA" id="ARBA00022927"/>
    </source>
</evidence>
<keyword evidence="14" id="KW-1185">Reference proteome</keyword>
<feature type="region of interest" description="Disordered" evidence="10">
    <location>
        <begin position="117"/>
        <end position="141"/>
    </location>
</feature>
<keyword evidence="6 11" id="KW-0812">Transmembrane</keyword>
<dbReference type="Gene3D" id="3.30.1150.10">
    <property type="match status" value="1"/>
</dbReference>
<dbReference type="InterPro" id="IPR006260">
    <property type="entry name" value="TonB/TolA_C"/>
</dbReference>
<sequence length="289" mass="31278">MKRDSHMRRLAAANEYDGIFAGHVVLKSYYPDESPRSDSIPERPSLVAPVAAIGSNAGRYCDRPMDWSTRFVGFAGTSAIFGLVLAAGLFTWHAVHTPVASTSRPLTVMELAPLEAPPEPVKDVAPGPEQVERQESKPKPVAEVVPQPLIQLPIPSPSVREKSEPVELVDPGPPVPQTTAPRSIAAPSVNRLANDAKPNWEGQLLAHLERFRRYPARARAARQQGVATIRFTMNRAGIVLSSAVVRSSGVSALDTAALDTLKRAQPLPAIPADRPDTVELTIPVEYFLN</sequence>
<evidence type="ECO:0000256" key="10">
    <source>
        <dbReference type="SAM" id="MobiDB-lite"/>
    </source>
</evidence>
<keyword evidence="8 11" id="KW-1133">Transmembrane helix</keyword>
<dbReference type="InterPro" id="IPR051045">
    <property type="entry name" value="TonB-dependent_transducer"/>
</dbReference>
<evidence type="ECO:0000256" key="9">
    <source>
        <dbReference type="ARBA" id="ARBA00023136"/>
    </source>
</evidence>
<dbReference type="RefSeq" id="WP_367770844.1">
    <property type="nucleotide sequence ID" value="NZ_JBFNXR010000021.1"/>
</dbReference>
<dbReference type="NCBIfam" id="TIGR01352">
    <property type="entry name" value="tonB_Cterm"/>
    <property type="match status" value="1"/>
</dbReference>
<keyword evidence="4" id="KW-1003">Cell membrane</keyword>
<dbReference type="EMBL" id="JBFNXR010000021">
    <property type="protein sequence ID" value="MEW9854630.1"/>
    <property type="molecule type" value="Genomic_DNA"/>
</dbReference>
<dbReference type="PANTHER" id="PTHR33446:SF2">
    <property type="entry name" value="PROTEIN TONB"/>
    <property type="match status" value="1"/>
</dbReference>
<protein>
    <submittedName>
        <fullName evidence="13">TonB family protein</fullName>
    </submittedName>
</protein>
<keyword evidence="7" id="KW-0653">Protein transport</keyword>
<keyword evidence="3" id="KW-0813">Transport</keyword>
<evidence type="ECO:0000313" key="14">
    <source>
        <dbReference type="Proteomes" id="UP001556118"/>
    </source>
</evidence>
<evidence type="ECO:0000313" key="13">
    <source>
        <dbReference type="EMBL" id="MEW9854630.1"/>
    </source>
</evidence>
<evidence type="ECO:0000259" key="12">
    <source>
        <dbReference type="PROSITE" id="PS52015"/>
    </source>
</evidence>
<evidence type="ECO:0000256" key="3">
    <source>
        <dbReference type="ARBA" id="ARBA00022448"/>
    </source>
</evidence>
<evidence type="ECO:0000256" key="6">
    <source>
        <dbReference type="ARBA" id="ARBA00022692"/>
    </source>
</evidence>
<gene>
    <name evidence="13" type="ORF">ABUH87_05490</name>
</gene>
<keyword evidence="5" id="KW-0997">Cell inner membrane</keyword>
<comment type="similarity">
    <text evidence="2">Belongs to the TonB family.</text>
</comment>
<proteinExistence type="inferred from homology"/>
<feature type="compositionally biased region" description="Basic and acidic residues" evidence="10">
    <location>
        <begin position="130"/>
        <end position="140"/>
    </location>
</feature>
<reference evidence="13 14" key="1">
    <citation type="submission" date="2024-06" db="EMBL/GenBank/DDBJ databases">
        <title>Novosphingobium rhizovicinus M1R2S20.</title>
        <authorList>
            <person name="Sun J.-Q."/>
        </authorList>
    </citation>
    <scope>NUCLEOTIDE SEQUENCE [LARGE SCALE GENOMIC DNA]</scope>
    <source>
        <strain evidence="13 14">M1R2S20</strain>
    </source>
</reference>